<feature type="region of interest" description="Disordered" evidence="1">
    <location>
        <begin position="170"/>
        <end position="229"/>
    </location>
</feature>
<evidence type="ECO:0000313" key="3">
    <source>
        <dbReference type="Proteomes" id="UP000813385"/>
    </source>
</evidence>
<evidence type="ECO:0000313" key="2">
    <source>
        <dbReference type="EMBL" id="KAH7375354.1"/>
    </source>
</evidence>
<protein>
    <submittedName>
        <fullName evidence="2">Uncharacterized protein</fullName>
    </submittedName>
</protein>
<comment type="caution">
    <text evidence="2">The sequence shown here is derived from an EMBL/GenBank/DDBJ whole genome shotgun (WGS) entry which is preliminary data.</text>
</comment>
<evidence type="ECO:0000256" key="1">
    <source>
        <dbReference type="SAM" id="MobiDB-lite"/>
    </source>
</evidence>
<proteinExistence type="predicted"/>
<sequence>MRPKDEASLDPFSTCTADQQPDNLFCFLPSPWASADMCPVLPLTCPARRAAGPWQPRQTRRCIRAGRQSSIFSIPYRRWPPRYREGPTVSRGGATSMDLLPPLPLGAGRFGRTRQLRRRKNPGASFGGVHIQQHPCLLAPREASLSQATANFLMAPSCPYRSVPCSSASGLRPQRDTATSQKQFCPPSYRSTIDRPPSANIMRQGGSSGHWGPRAPEIQPSGKGLQTSAERARLLVLEN</sequence>
<name>A0A8K0TN38_9PEZI</name>
<accession>A0A8K0TN38</accession>
<dbReference type="Proteomes" id="UP000813385">
    <property type="component" value="Unassembled WGS sequence"/>
</dbReference>
<gene>
    <name evidence="2" type="ORF">B0T11DRAFT_8587</name>
</gene>
<dbReference type="AlphaFoldDB" id="A0A8K0TN38"/>
<reference evidence="2" key="1">
    <citation type="journal article" date="2021" name="Nat. Commun.">
        <title>Genetic determinants of endophytism in the Arabidopsis root mycobiome.</title>
        <authorList>
            <person name="Mesny F."/>
            <person name="Miyauchi S."/>
            <person name="Thiergart T."/>
            <person name="Pickel B."/>
            <person name="Atanasova L."/>
            <person name="Karlsson M."/>
            <person name="Huettel B."/>
            <person name="Barry K.W."/>
            <person name="Haridas S."/>
            <person name="Chen C."/>
            <person name="Bauer D."/>
            <person name="Andreopoulos W."/>
            <person name="Pangilinan J."/>
            <person name="LaButti K."/>
            <person name="Riley R."/>
            <person name="Lipzen A."/>
            <person name="Clum A."/>
            <person name="Drula E."/>
            <person name="Henrissat B."/>
            <person name="Kohler A."/>
            <person name="Grigoriev I.V."/>
            <person name="Martin F.M."/>
            <person name="Hacquard S."/>
        </authorList>
    </citation>
    <scope>NUCLEOTIDE SEQUENCE</scope>
    <source>
        <strain evidence="2">MPI-CAGE-AT-0016</strain>
    </source>
</reference>
<dbReference type="EMBL" id="JAGPXD010000001">
    <property type="protein sequence ID" value="KAH7375354.1"/>
    <property type="molecule type" value="Genomic_DNA"/>
</dbReference>
<organism evidence="2 3">
    <name type="scientific">Plectosphaerella cucumerina</name>
    <dbReference type="NCBI Taxonomy" id="40658"/>
    <lineage>
        <taxon>Eukaryota</taxon>
        <taxon>Fungi</taxon>
        <taxon>Dikarya</taxon>
        <taxon>Ascomycota</taxon>
        <taxon>Pezizomycotina</taxon>
        <taxon>Sordariomycetes</taxon>
        <taxon>Hypocreomycetidae</taxon>
        <taxon>Glomerellales</taxon>
        <taxon>Plectosphaerellaceae</taxon>
        <taxon>Plectosphaerella</taxon>
    </lineage>
</organism>
<keyword evidence="3" id="KW-1185">Reference proteome</keyword>
<feature type="region of interest" description="Disordered" evidence="1">
    <location>
        <begin position="88"/>
        <end position="109"/>
    </location>
</feature>